<organism evidence="2 3">
    <name type="scientific">Streptomyces scabiei (strain 87.22)</name>
    <dbReference type="NCBI Taxonomy" id="680198"/>
    <lineage>
        <taxon>Bacteria</taxon>
        <taxon>Bacillati</taxon>
        <taxon>Actinomycetota</taxon>
        <taxon>Actinomycetes</taxon>
        <taxon>Kitasatosporales</taxon>
        <taxon>Streptomycetaceae</taxon>
        <taxon>Streptomyces</taxon>
    </lineage>
</organism>
<dbReference type="AlphaFoldDB" id="C9Z8I9"/>
<protein>
    <submittedName>
        <fullName evidence="2">Uncharacterized protein</fullName>
    </submittedName>
</protein>
<reference evidence="2 3" key="1">
    <citation type="journal article" date="2010" name="Mol. Plant Microbe Interact.">
        <title>Streptomyces scabies 87-22 contains a coronafacic acid-like biosynthetic cluster that contributes to plant-microbe interactions.</title>
        <authorList>
            <person name="Bignell D.R."/>
            <person name="Seipke R.F."/>
            <person name="Huguet-Tapia J.C."/>
            <person name="Chambers A.H."/>
            <person name="Parry R.J."/>
            <person name="Loria R."/>
        </authorList>
    </citation>
    <scope>NUCLEOTIDE SEQUENCE [LARGE SCALE GENOMIC DNA]</scope>
    <source>
        <strain evidence="2 3">87.22</strain>
    </source>
</reference>
<dbReference type="KEGG" id="scb:SCAB_29151"/>
<dbReference type="HOGENOM" id="CLU_3173932_0_0_11"/>
<sequence>MATADTGEFSDQRPERSRTAGYELLKGRGVLVALGGGEALETTFKGK</sequence>
<dbReference type="EMBL" id="FN554889">
    <property type="protein sequence ID" value="CBG70017.1"/>
    <property type="molecule type" value="Genomic_DNA"/>
</dbReference>
<feature type="region of interest" description="Disordered" evidence="1">
    <location>
        <begin position="1"/>
        <end position="21"/>
    </location>
</feature>
<proteinExistence type="predicted"/>
<evidence type="ECO:0000256" key="1">
    <source>
        <dbReference type="SAM" id="MobiDB-lite"/>
    </source>
</evidence>
<keyword evidence="3" id="KW-1185">Reference proteome</keyword>
<dbReference type="Proteomes" id="UP000001444">
    <property type="component" value="Chromosome"/>
</dbReference>
<name>C9Z8I9_STRSW</name>
<evidence type="ECO:0000313" key="2">
    <source>
        <dbReference type="EMBL" id="CBG70017.1"/>
    </source>
</evidence>
<gene>
    <name evidence="2" type="ordered locus">SCAB_29151</name>
</gene>
<evidence type="ECO:0000313" key="3">
    <source>
        <dbReference type="Proteomes" id="UP000001444"/>
    </source>
</evidence>
<accession>C9Z8I9</accession>